<accession>A0AA36GAA5</accession>
<gene>
    <name evidence="1" type="ORF">MSPICULIGERA_LOCUS21843</name>
</gene>
<evidence type="ECO:0000313" key="2">
    <source>
        <dbReference type="Proteomes" id="UP001177023"/>
    </source>
</evidence>
<reference evidence="1" key="1">
    <citation type="submission" date="2023-06" db="EMBL/GenBank/DDBJ databases">
        <authorList>
            <person name="Delattre M."/>
        </authorList>
    </citation>
    <scope>NUCLEOTIDE SEQUENCE</scope>
    <source>
        <strain evidence="1">AF72</strain>
    </source>
</reference>
<organism evidence="1 2">
    <name type="scientific">Mesorhabditis spiculigera</name>
    <dbReference type="NCBI Taxonomy" id="96644"/>
    <lineage>
        <taxon>Eukaryota</taxon>
        <taxon>Metazoa</taxon>
        <taxon>Ecdysozoa</taxon>
        <taxon>Nematoda</taxon>
        <taxon>Chromadorea</taxon>
        <taxon>Rhabditida</taxon>
        <taxon>Rhabditina</taxon>
        <taxon>Rhabditomorpha</taxon>
        <taxon>Rhabditoidea</taxon>
        <taxon>Rhabditidae</taxon>
        <taxon>Mesorhabditinae</taxon>
        <taxon>Mesorhabditis</taxon>
    </lineage>
</organism>
<feature type="non-terminal residue" evidence="1">
    <location>
        <position position="131"/>
    </location>
</feature>
<dbReference type="Proteomes" id="UP001177023">
    <property type="component" value="Unassembled WGS sequence"/>
</dbReference>
<sequence length="131" mass="14867">MQDRGTSAYEFTTNIPLIVVNQIEDAAAVDDFALSRELVTSGSRKFTCPIGKTQAVGRVVLGSRSLIETSTVSVEYTVRGWLVRLQSADRVATACVACIFFFKRFTRRWSYDKDSEAELEVAQEEEEQWEW</sequence>
<protein>
    <submittedName>
        <fullName evidence="1">Uncharacterized protein</fullName>
    </submittedName>
</protein>
<proteinExistence type="predicted"/>
<evidence type="ECO:0000313" key="1">
    <source>
        <dbReference type="EMBL" id="CAJ0583774.1"/>
    </source>
</evidence>
<dbReference type="AlphaFoldDB" id="A0AA36GAA5"/>
<dbReference type="EMBL" id="CATQJA010002665">
    <property type="protein sequence ID" value="CAJ0583774.1"/>
    <property type="molecule type" value="Genomic_DNA"/>
</dbReference>
<name>A0AA36GAA5_9BILA</name>
<comment type="caution">
    <text evidence="1">The sequence shown here is derived from an EMBL/GenBank/DDBJ whole genome shotgun (WGS) entry which is preliminary data.</text>
</comment>
<keyword evidence="2" id="KW-1185">Reference proteome</keyword>